<name>A0ABS4VH40_9ACTN</name>
<evidence type="ECO:0000313" key="3">
    <source>
        <dbReference type="Proteomes" id="UP001519311"/>
    </source>
</evidence>
<dbReference type="RefSeq" id="WP_209471173.1">
    <property type="nucleotide sequence ID" value="NZ_BMWJ01000013.1"/>
</dbReference>
<feature type="domain" description="Tn3 transposase DDE" evidence="1">
    <location>
        <begin position="2"/>
        <end position="56"/>
    </location>
</feature>
<dbReference type="Pfam" id="PF01526">
    <property type="entry name" value="DDE_Tnp_Tn3"/>
    <property type="match status" value="1"/>
</dbReference>
<dbReference type="EMBL" id="JAGINS010000001">
    <property type="protein sequence ID" value="MBP2363244.1"/>
    <property type="molecule type" value="Genomic_DNA"/>
</dbReference>
<gene>
    <name evidence="2" type="ORF">JOF59_005644</name>
</gene>
<protein>
    <submittedName>
        <fullName evidence="2">TnpA family transposase</fullName>
    </submittedName>
</protein>
<comment type="caution">
    <text evidence="2">The sequence shown here is derived from an EMBL/GenBank/DDBJ whole genome shotgun (WGS) entry which is preliminary data.</text>
</comment>
<accession>A0ABS4VH40</accession>
<dbReference type="Proteomes" id="UP001519311">
    <property type="component" value="Unassembled WGS sequence"/>
</dbReference>
<dbReference type="InterPro" id="IPR002513">
    <property type="entry name" value="Tn3_Tnp_DDE_dom"/>
</dbReference>
<proteinExistence type="predicted"/>
<evidence type="ECO:0000313" key="2">
    <source>
        <dbReference type="EMBL" id="MBP2363244.1"/>
    </source>
</evidence>
<organism evidence="2 3">
    <name type="scientific">Streptomyces clavifer</name>
    <dbReference type="NCBI Taxonomy" id="68188"/>
    <lineage>
        <taxon>Bacteria</taxon>
        <taxon>Bacillati</taxon>
        <taxon>Actinomycetota</taxon>
        <taxon>Actinomycetes</taxon>
        <taxon>Kitasatosporales</taxon>
        <taxon>Streptomycetaceae</taxon>
        <taxon>Streptomyces</taxon>
    </lineage>
</organism>
<evidence type="ECO:0000259" key="1">
    <source>
        <dbReference type="Pfam" id="PF01526"/>
    </source>
</evidence>
<sequence length="62" mass="6953">MQESRHRLSRAICHGGRGHIRQAFRDGQGDLLSAFGLLLNTDMLWNTRCLAAAAAQGVYRKR</sequence>
<keyword evidence="3" id="KW-1185">Reference proteome</keyword>
<reference evidence="2 3" key="1">
    <citation type="submission" date="2021-03" db="EMBL/GenBank/DDBJ databases">
        <title>Sequencing the genomes of 1000 actinobacteria strains.</title>
        <authorList>
            <person name="Klenk H.-P."/>
        </authorList>
    </citation>
    <scope>NUCLEOTIDE SEQUENCE [LARGE SCALE GENOMIC DNA]</scope>
    <source>
        <strain evidence="2 3">DSM 40843</strain>
    </source>
</reference>